<sequence length="134" mass="13907">MYSFHNFLCSVTTSVNSSSVYDSNGVLVGDGSSPSQPRTDSNNANTNNDASGSKPNNNSAGDNTNNIRTGASSGSADVGTISGVAIGGAGVVALAVIAVVRQRRAKAIRLEEERKGEVRSELAMLSRRSNIMML</sequence>
<feature type="transmembrane region" description="Helical" evidence="2">
    <location>
        <begin position="78"/>
        <end position="100"/>
    </location>
</feature>
<feature type="region of interest" description="Disordered" evidence="1">
    <location>
        <begin position="26"/>
        <end position="74"/>
    </location>
</feature>
<keyword evidence="5" id="KW-1185">Reference proteome</keyword>
<keyword evidence="2" id="KW-1133">Transmembrane helix</keyword>
<evidence type="ECO:0000256" key="2">
    <source>
        <dbReference type="SAM" id="Phobius"/>
    </source>
</evidence>
<reference evidence="3" key="2">
    <citation type="submission" date="2019-06" db="EMBL/GenBank/DDBJ databases">
        <title>Genomics analysis of Aphanomyces spp. identifies a new class of oomycete effector associated with host adaptation.</title>
        <authorList>
            <person name="Gaulin E."/>
        </authorList>
    </citation>
    <scope>NUCLEOTIDE SEQUENCE</scope>
    <source>
        <strain evidence="3">CBS 578.67</strain>
    </source>
</reference>
<proteinExistence type="predicted"/>
<name>A0A485KG82_9STRA</name>
<feature type="compositionally biased region" description="Polar residues" evidence="1">
    <location>
        <begin position="53"/>
        <end position="74"/>
    </location>
</feature>
<dbReference type="AlphaFoldDB" id="A0A485KG82"/>
<evidence type="ECO:0000256" key="1">
    <source>
        <dbReference type="SAM" id="MobiDB-lite"/>
    </source>
</evidence>
<gene>
    <name evidence="4" type="primary">Aste57867_7207</name>
    <name evidence="3" type="ORF">As57867_007182</name>
    <name evidence="4" type="ORF">ASTE57867_7207</name>
</gene>
<evidence type="ECO:0000313" key="4">
    <source>
        <dbReference type="EMBL" id="VFT84133.1"/>
    </source>
</evidence>
<evidence type="ECO:0000313" key="5">
    <source>
        <dbReference type="Proteomes" id="UP000332933"/>
    </source>
</evidence>
<dbReference type="EMBL" id="CAADRA010003783">
    <property type="protein sequence ID" value="VFT84133.1"/>
    <property type="molecule type" value="Genomic_DNA"/>
</dbReference>
<evidence type="ECO:0000313" key="3">
    <source>
        <dbReference type="EMBL" id="KAF0704919.1"/>
    </source>
</evidence>
<reference evidence="4 5" key="1">
    <citation type="submission" date="2019-03" db="EMBL/GenBank/DDBJ databases">
        <authorList>
            <person name="Gaulin E."/>
            <person name="Dumas B."/>
        </authorList>
    </citation>
    <scope>NUCLEOTIDE SEQUENCE [LARGE SCALE GENOMIC DNA]</scope>
    <source>
        <strain evidence="4">CBS 568.67</strain>
    </source>
</reference>
<accession>A0A485KG82</accession>
<keyword evidence="2" id="KW-0472">Membrane</keyword>
<feature type="compositionally biased region" description="Low complexity" evidence="1">
    <location>
        <begin position="39"/>
        <end position="51"/>
    </location>
</feature>
<protein>
    <submittedName>
        <fullName evidence="4">Aste57867_7207 protein</fullName>
    </submittedName>
</protein>
<dbReference type="Proteomes" id="UP000332933">
    <property type="component" value="Unassembled WGS sequence"/>
</dbReference>
<keyword evidence="2" id="KW-0812">Transmembrane</keyword>
<organism evidence="4 5">
    <name type="scientific">Aphanomyces stellatus</name>
    <dbReference type="NCBI Taxonomy" id="120398"/>
    <lineage>
        <taxon>Eukaryota</taxon>
        <taxon>Sar</taxon>
        <taxon>Stramenopiles</taxon>
        <taxon>Oomycota</taxon>
        <taxon>Saprolegniomycetes</taxon>
        <taxon>Saprolegniales</taxon>
        <taxon>Verrucalvaceae</taxon>
        <taxon>Aphanomyces</taxon>
    </lineage>
</organism>
<dbReference type="EMBL" id="VJMH01003771">
    <property type="protein sequence ID" value="KAF0704919.1"/>
    <property type="molecule type" value="Genomic_DNA"/>
</dbReference>